<comment type="caution">
    <text evidence="2">The sequence shown here is derived from an EMBL/GenBank/DDBJ whole genome shotgun (WGS) entry which is preliminary data.</text>
</comment>
<dbReference type="PANTHER" id="PTHR41373">
    <property type="entry name" value="DUF2156 DOMAIN-CONTAINING PROTEIN"/>
    <property type="match status" value="1"/>
</dbReference>
<dbReference type="InterPro" id="IPR016732">
    <property type="entry name" value="UCP018688"/>
</dbReference>
<feature type="domain" description="Phosphatidylglycerol lysyltransferase C-terminal" evidence="1">
    <location>
        <begin position="24"/>
        <end position="293"/>
    </location>
</feature>
<evidence type="ECO:0000313" key="3">
    <source>
        <dbReference type="Proteomes" id="UP000703295"/>
    </source>
</evidence>
<dbReference type="PANTHER" id="PTHR41373:SF1">
    <property type="entry name" value="PHOSPHATIDYLGLYCEROL LYSYLTRANSFERASE C-TERMINAL DOMAIN-CONTAINING PROTEIN"/>
    <property type="match status" value="1"/>
</dbReference>
<dbReference type="InterPro" id="IPR024320">
    <property type="entry name" value="LPG_synthase_C"/>
</dbReference>
<evidence type="ECO:0000313" key="2">
    <source>
        <dbReference type="EMBL" id="MBM6757190.1"/>
    </source>
</evidence>
<dbReference type="PIRSF" id="PIRSF018688">
    <property type="entry name" value="UCP018688"/>
    <property type="match status" value="1"/>
</dbReference>
<name>A0ABS2ERA8_9BACE</name>
<dbReference type="EMBL" id="JACJJW010000001">
    <property type="protein sequence ID" value="MBM6757190.1"/>
    <property type="molecule type" value="Genomic_DNA"/>
</dbReference>
<dbReference type="Pfam" id="PF09924">
    <property type="entry name" value="LPG_synthase_C"/>
    <property type="match status" value="1"/>
</dbReference>
<accession>A0ABS2ERA8</accession>
<dbReference type="RefSeq" id="WP_204473679.1">
    <property type="nucleotide sequence ID" value="NZ_JACJJW010000001.1"/>
</dbReference>
<proteinExistence type="predicted"/>
<reference evidence="2 3" key="1">
    <citation type="journal article" date="2021" name="Sci. Rep.">
        <title>The distribution of antibiotic resistance genes in chicken gut microbiota commensals.</title>
        <authorList>
            <person name="Juricova H."/>
            <person name="Matiasovicova J."/>
            <person name="Kubasova T."/>
            <person name="Cejkova D."/>
            <person name="Rychlik I."/>
        </authorList>
    </citation>
    <scope>NUCLEOTIDE SEQUENCE [LARGE SCALE GENOMIC DNA]</scope>
    <source>
        <strain evidence="2 3">An801</strain>
    </source>
</reference>
<gene>
    <name evidence="2" type="ORF">H6A31_00505</name>
</gene>
<sequence length="296" mass="34642">MITFKPIELDDKDRVQKYTLRSWRRNCDLSFSNLYSWRFLYRTEIAEKDGFLLFRFYADNQLAYMMPVGEGNLHSILEELMEDARSLGAPFRLLGVCVGMRAELESAFPFQFDFEADRDYFDYVYLRTDLATLRGKKFQPKRNHINKFKAAYPDYEYKLLTPELISECLQLETEWCKANDCAENQALQDERRSMTAALEHMEQLDIQGGVLYVGGKIVAFTFGAPINQETFDTCVEKADTDIEGAYAMINYEFANHIPEQYIYINREEDLGLEGLRRAKLSYHPEILLEKYVAELK</sequence>
<organism evidence="2 3">
    <name type="scientific">Bacteroides mediterraneensis</name>
    <dbReference type="NCBI Taxonomy" id="1841856"/>
    <lineage>
        <taxon>Bacteria</taxon>
        <taxon>Pseudomonadati</taxon>
        <taxon>Bacteroidota</taxon>
        <taxon>Bacteroidia</taxon>
        <taxon>Bacteroidales</taxon>
        <taxon>Bacteroidaceae</taxon>
        <taxon>Bacteroides</taxon>
    </lineage>
</organism>
<dbReference type="InterPro" id="IPR016181">
    <property type="entry name" value="Acyl_CoA_acyltransferase"/>
</dbReference>
<dbReference type="Gene3D" id="3.40.630.30">
    <property type="match status" value="1"/>
</dbReference>
<protein>
    <submittedName>
        <fullName evidence="2">DUF2156 domain-containing protein</fullName>
    </submittedName>
</protein>
<evidence type="ECO:0000259" key="1">
    <source>
        <dbReference type="Pfam" id="PF09924"/>
    </source>
</evidence>
<dbReference type="SUPFAM" id="SSF55729">
    <property type="entry name" value="Acyl-CoA N-acyltransferases (Nat)"/>
    <property type="match status" value="2"/>
</dbReference>
<keyword evidence="3" id="KW-1185">Reference proteome</keyword>
<dbReference type="Proteomes" id="UP000703295">
    <property type="component" value="Unassembled WGS sequence"/>
</dbReference>